<proteinExistence type="predicted"/>
<dbReference type="PROSITE" id="PS00022">
    <property type="entry name" value="EGF_1"/>
    <property type="match status" value="1"/>
</dbReference>
<dbReference type="SUPFAM" id="SSF57196">
    <property type="entry name" value="EGF/Laminin"/>
    <property type="match status" value="1"/>
</dbReference>
<keyword evidence="2" id="KW-0732">Signal</keyword>
<dbReference type="PROSITE" id="PS50026">
    <property type="entry name" value="EGF_3"/>
    <property type="match status" value="1"/>
</dbReference>
<keyword evidence="1" id="KW-0245">EGF-like domain</keyword>
<feature type="disulfide bond" evidence="1">
    <location>
        <begin position="465"/>
        <end position="475"/>
    </location>
</feature>
<reference evidence="4 5" key="1">
    <citation type="submission" date="2024-09" db="EMBL/GenBank/DDBJ databases">
        <title>A chromosome-level genome assembly of Gray's grenadier anchovy, Coilia grayii.</title>
        <authorList>
            <person name="Fu Z."/>
        </authorList>
    </citation>
    <scope>NUCLEOTIDE SEQUENCE [LARGE SCALE GENOMIC DNA]</scope>
    <source>
        <strain evidence="4">G4</strain>
        <tissue evidence="4">Muscle</tissue>
    </source>
</reference>
<feature type="chain" id="PRO_5044780775" description="EGF-like domain-containing protein" evidence="2">
    <location>
        <begin position="31"/>
        <end position="520"/>
    </location>
</feature>
<sequence>MCVAVMGSLQWPALMLLASLILLSWTTSFAGLDPSGNYIPGAKELPFEVRGQTQQALDSVEKTVSAMKYVIDVTTKHKDTVATLFKGLSKFAEAAPVIGWGFSVINTFLAFVPQHDPVMQELKNSFAVVNSKLDSISVQISDLVTDVEWFNYASVYSQDEVCILNAWKKYTDFFGNAQSNDINFLAKAFVNYYEYTQVEASVDNLYHYLTVHRTYLTKNLNELLVTKLECDVMKILKHNWHFSSVLLKGMSLNIFYWELIGFNTTSKEAEHNHMFKTVFEAQSKVINKCLKEHMYYVKKDVERTAKPISSDLQRIAQRVKEALDNKYSWYKWVVIVYKRSREEEEDVIPHNTMTKIPVSDDIIVAVTHTQHGVMEANAKDAVNWCNHKYLSCLTENQTSVYNINDMKFELNLVDHVKVTHYTYGKQDFGEAPKPYRALTCKVITKNKNTYLYTIAVHASKMSHRCDLECGNNGTCEKLLDSNQAWCKCKDNYFGDRCEKKTNTKLKERITLHLPTLNKCL</sequence>
<dbReference type="PANTHER" id="PTHR40472:SF7">
    <property type="entry name" value="PROTEIN RAPUNZEL"/>
    <property type="match status" value="1"/>
</dbReference>
<dbReference type="Proteomes" id="UP001591681">
    <property type="component" value="Unassembled WGS sequence"/>
</dbReference>
<dbReference type="CDD" id="cd00053">
    <property type="entry name" value="EGF"/>
    <property type="match status" value="1"/>
</dbReference>
<keyword evidence="5" id="KW-1185">Reference proteome</keyword>
<dbReference type="InterPro" id="IPR039051">
    <property type="entry name" value="SE-CTX-like"/>
</dbReference>
<gene>
    <name evidence="4" type="ORF">ACEWY4_017956</name>
</gene>
<evidence type="ECO:0000256" key="1">
    <source>
        <dbReference type="PROSITE-ProRule" id="PRU00076"/>
    </source>
</evidence>
<feature type="disulfide bond" evidence="1">
    <location>
        <begin position="469"/>
        <end position="486"/>
    </location>
</feature>
<feature type="domain" description="EGF-like" evidence="3">
    <location>
        <begin position="461"/>
        <end position="498"/>
    </location>
</feature>
<protein>
    <recommendedName>
        <fullName evidence="3">EGF-like domain-containing protein</fullName>
    </recommendedName>
</protein>
<dbReference type="PANTHER" id="PTHR40472">
    <property type="entry name" value="RICIN B-TYPE LECTIN DOMAIN-CONTAINING PROTEIN"/>
    <property type="match status" value="1"/>
</dbReference>
<organism evidence="4 5">
    <name type="scientific">Coilia grayii</name>
    <name type="common">Gray's grenadier anchovy</name>
    <dbReference type="NCBI Taxonomy" id="363190"/>
    <lineage>
        <taxon>Eukaryota</taxon>
        <taxon>Metazoa</taxon>
        <taxon>Chordata</taxon>
        <taxon>Craniata</taxon>
        <taxon>Vertebrata</taxon>
        <taxon>Euteleostomi</taxon>
        <taxon>Actinopterygii</taxon>
        <taxon>Neopterygii</taxon>
        <taxon>Teleostei</taxon>
        <taxon>Clupei</taxon>
        <taxon>Clupeiformes</taxon>
        <taxon>Clupeoidei</taxon>
        <taxon>Engraulidae</taxon>
        <taxon>Coilinae</taxon>
        <taxon>Coilia</taxon>
    </lineage>
</organism>
<evidence type="ECO:0000256" key="2">
    <source>
        <dbReference type="SAM" id="SignalP"/>
    </source>
</evidence>
<dbReference type="EMBL" id="JBHFQA010000015">
    <property type="protein sequence ID" value="KAL2086897.1"/>
    <property type="molecule type" value="Genomic_DNA"/>
</dbReference>
<evidence type="ECO:0000313" key="5">
    <source>
        <dbReference type="Proteomes" id="UP001591681"/>
    </source>
</evidence>
<accession>A0ABD1JIB5</accession>
<name>A0ABD1JIB5_9TELE</name>
<dbReference type="InterPro" id="IPR000742">
    <property type="entry name" value="EGF"/>
</dbReference>
<feature type="disulfide bond" evidence="1">
    <location>
        <begin position="488"/>
        <end position="497"/>
    </location>
</feature>
<dbReference type="Gene3D" id="2.10.25.10">
    <property type="entry name" value="Laminin"/>
    <property type="match status" value="1"/>
</dbReference>
<evidence type="ECO:0000313" key="4">
    <source>
        <dbReference type="EMBL" id="KAL2086897.1"/>
    </source>
</evidence>
<feature type="signal peptide" evidence="2">
    <location>
        <begin position="1"/>
        <end position="30"/>
    </location>
</feature>
<comment type="caution">
    <text evidence="4">The sequence shown here is derived from an EMBL/GenBank/DDBJ whole genome shotgun (WGS) entry which is preliminary data.</text>
</comment>
<keyword evidence="1" id="KW-1015">Disulfide bond</keyword>
<dbReference type="AlphaFoldDB" id="A0ABD1JIB5"/>
<evidence type="ECO:0000259" key="3">
    <source>
        <dbReference type="PROSITE" id="PS50026"/>
    </source>
</evidence>